<dbReference type="Proteomes" id="UP000233837">
    <property type="component" value="Unassembled WGS sequence"/>
</dbReference>
<feature type="compositionally biased region" description="Basic and acidic residues" evidence="1">
    <location>
        <begin position="95"/>
        <end position="105"/>
    </location>
</feature>
<sequence length="105" mass="11690">MMAFQSCFANSLPLILPRTKLVDNEKVMMIDDNDDDENKDAYYCGPMAVKGVRDDIVSDSSKDDHRQCSARCRRVSVASHAAVPGEAQVQAKRGGKTEEKENRIN</sequence>
<feature type="region of interest" description="Disordered" evidence="1">
    <location>
        <begin position="81"/>
        <end position="105"/>
    </location>
</feature>
<name>A0A2I0VHT6_9ASPA</name>
<evidence type="ECO:0000313" key="2">
    <source>
        <dbReference type="EMBL" id="PKU62934.1"/>
    </source>
</evidence>
<gene>
    <name evidence="2" type="ORF">MA16_Dca023075</name>
</gene>
<evidence type="ECO:0000256" key="1">
    <source>
        <dbReference type="SAM" id="MobiDB-lite"/>
    </source>
</evidence>
<organism evidence="2 3">
    <name type="scientific">Dendrobium catenatum</name>
    <dbReference type="NCBI Taxonomy" id="906689"/>
    <lineage>
        <taxon>Eukaryota</taxon>
        <taxon>Viridiplantae</taxon>
        <taxon>Streptophyta</taxon>
        <taxon>Embryophyta</taxon>
        <taxon>Tracheophyta</taxon>
        <taxon>Spermatophyta</taxon>
        <taxon>Magnoliopsida</taxon>
        <taxon>Liliopsida</taxon>
        <taxon>Asparagales</taxon>
        <taxon>Orchidaceae</taxon>
        <taxon>Epidendroideae</taxon>
        <taxon>Malaxideae</taxon>
        <taxon>Dendrobiinae</taxon>
        <taxon>Dendrobium</taxon>
    </lineage>
</organism>
<evidence type="ECO:0000313" key="3">
    <source>
        <dbReference type="Proteomes" id="UP000233837"/>
    </source>
</evidence>
<reference evidence="2 3" key="2">
    <citation type="journal article" date="2017" name="Nature">
        <title>The Apostasia genome and the evolution of orchids.</title>
        <authorList>
            <person name="Zhang G.Q."/>
            <person name="Liu K.W."/>
            <person name="Li Z."/>
            <person name="Lohaus R."/>
            <person name="Hsiao Y.Y."/>
            <person name="Niu S.C."/>
            <person name="Wang J.Y."/>
            <person name="Lin Y.C."/>
            <person name="Xu Q."/>
            <person name="Chen L.J."/>
            <person name="Yoshida K."/>
            <person name="Fujiwara S."/>
            <person name="Wang Z.W."/>
            <person name="Zhang Y.Q."/>
            <person name="Mitsuda N."/>
            <person name="Wang M."/>
            <person name="Liu G.H."/>
            <person name="Pecoraro L."/>
            <person name="Huang H.X."/>
            <person name="Xiao X.J."/>
            <person name="Lin M."/>
            <person name="Wu X.Y."/>
            <person name="Wu W.L."/>
            <person name="Chen Y.Y."/>
            <person name="Chang S.B."/>
            <person name="Sakamoto S."/>
            <person name="Ohme-Takagi M."/>
            <person name="Yagi M."/>
            <person name="Zeng S.J."/>
            <person name="Shen C.Y."/>
            <person name="Yeh C.M."/>
            <person name="Luo Y.B."/>
            <person name="Tsai W.C."/>
            <person name="Van de Peer Y."/>
            <person name="Liu Z.J."/>
        </authorList>
    </citation>
    <scope>NUCLEOTIDE SEQUENCE [LARGE SCALE GENOMIC DNA]</scope>
    <source>
        <tissue evidence="2">The whole plant</tissue>
    </source>
</reference>
<keyword evidence="3" id="KW-1185">Reference proteome</keyword>
<dbReference type="AlphaFoldDB" id="A0A2I0VHT6"/>
<reference evidence="2 3" key="1">
    <citation type="journal article" date="2016" name="Sci. Rep.">
        <title>The Dendrobium catenatum Lindl. genome sequence provides insights into polysaccharide synthase, floral development and adaptive evolution.</title>
        <authorList>
            <person name="Zhang G.Q."/>
            <person name="Xu Q."/>
            <person name="Bian C."/>
            <person name="Tsai W.C."/>
            <person name="Yeh C.M."/>
            <person name="Liu K.W."/>
            <person name="Yoshida K."/>
            <person name="Zhang L.S."/>
            <person name="Chang S.B."/>
            <person name="Chen F."/>
            <person name="Shi Y."/>
            <person name="Su Y.Y."/>
            <person name="Zhang Y.Q."/>
            <person name="Chen L.J."/>
            <person name="Yin Y."/>
            <person name="Lin M."/>
            <person name="Huang H."/>
            <person name="Deng H."/>
            <person name="Wang Z.W."/>
            <person name="Zhu S.L."/>
            <person name="Zhao X."/>
            <person name="Deng C."/>
            <person name="Niu S.C."/>
            <person name="Huang J."/>
            <person name="Wang M."/>
            <person name="Liu G.H."/>
            <person name="Yang H.J."/>
            <person name="Xiao X.J."/>
            <person name="Hsiao Y.Y."/>
            <person name="Wu W.L."/>
            <person name="Chen Y.Y."/>
            <person name="Mitsuda N."/>
            <person name="Ohme-Takagi M."/>
            <person name="Luo Y.B."/>
            <person name="Van de Peer Y."/>
            <person name="Liu Z.J."/>
        </authorList>
    </citation>
    <scope>NUCLEOTIDE SEQUENCE [LARGE SCALE GENOMIC DNA]</scope>
    <source>
        <tissue evidence="2">The whole plant</tissue>
    </source>
</reference>
<protein>
    <submittedName>
        <fullName evidence="2">Uncharacterized protein</fullName>
    </submittedName>
</protein>
<accession>A0A2I0VHT6</accession>
<dbReference type="EMBL" id="KZ503558">
    <property type="protein sequence ID" value="PKU62934.1"/>
    <property type="molecule type" value="Genomic_DNA"/>
</dbReference>
<proteinExistence type="predicted"/>